<evidence type="ECO:0000313" key="2">
    <source>
        <dbReference type="Proteomes" id="UP000294933"/>
    </source>
</evidence>
<gene>
    <name evidence="1" type="ORF">BD410DRAFT_640343</name>
</gene>
<dbReference type="EMBL" id="ML170245">
    <property type="protein sequence ID" value="TDL16334.1"/>
    <property type="molecule type" value="Genomic_DNA"/>
</dbReference>
<dbReference type="Proteomes" id="UP000294933">
    <property type="component" value="Unassembled WGS sequence"/>
</dbReference>
<proteinExistence type="predicted"/>
<accession>A0A4Y7PLL2</accession>
<reference evidence="1 2" key="1">
    <citation type="submission" date="2018-06" db="EMBL/GenBank/DDBJ databases">
        <title>A transcriptomic atlas of mushroom development highlights an independent origin of complex multicellularity.</title>
        <authorList>
            <consortium name="DOE Joint Genome Institute"/>
            <person name="Krizsan K."/>
            <person name="Almasi E."/>
            <person name="Merenyi Z."/>
            <person name="Sahu N."/>
            <person name="Viragh M."/>
            <person name="Koszo T."/>
            <person name="Mondo S."/>
            <person name="Kiss B."/>
            <person name="Balint B."/>
            <person name="Kues U."/>
            <person name="Barry K."/>
            <person name="Hegedus J.C."/>
            <person name="Henrissat B."/>
            <person name="Johnson J."/>
            <person name="Lipzen A."/>
            <person name="Ohm R."/>
            <person name="Nagy I."/>
            <person name="Pangilinan J."/>
            <person name="Yan J."/>
            <person name="Xiong Y."/>
            <person name="Grigoriev I.V."/>
            <person name="Hibbett D.S."/>
            <person name="Nagy L.G."/>
        </authorList>
    </citation>
    <scope>NUCLEOTIDE SEQUENCE [LARGE SCALE GENOMIC DNA]</scope>
    <source>
        <strain evidence="1 2">SZMC22713</strain>
    </source>
</reference>
<protein>
    <recommendedName>
        <fullName evidence="3">F-box domain-containing protein</fullName>
    </recommendedName>
</protein>
<keyword evidence="2" id="KW-1185">Reference proteome</keyword>
<sequence>MPTLPPEIWRDIIQLATFLPVHFETSPDPNDWPTTRVPTGYKSSIITKKFLSLVSHQFHHIISEFLYEIIHLEKLIQAQRLANGLDELARTEGCYPGKWTRHMFVTVSIVDNGSAATHVTRILRHCDHLVGFSWSWQGSWQVGNWDTEQIKMMEAIPDGVQYLDCKSVIVRNSATKPFFARISPSLLAMRISDPKVDETGLLEAQFLHLTHLDLSHLPPHCLMSMQNWGLNSLTCLSVSYIPIGSQFYQVLEAVGNSLVSLRLGTVMIPSEDFFSTILSLTKILEKFSYQFERRLTRAWSTVEHHSSLCHITCDIRNTVNSYETVMGDHWRSIEDHFMDLDTQRFPELTNVVICGVRHLQTHWITTDNISRRLRAVVASLDKRRIEVTVVN</sequence>
<dbReference type="AlphaFoldDB" id="A0A4Y7PLL2"/>
<organism evidence="1 2">
    <name type="scientific">Rickenella mellea</name>
    <dbReference type="NCBI Taxonomy" id="50990"/>
    <lineage>
        <taxon>Eukaryota</taxon>
        <taxon>Fungi</taxon>
        <taxon>Dikarya</taxon>
        <taxon>Basidiomycota</taxon>
        <taxon>Agaricomycotina</taxon>
        <taxon>Agaricomycetes</taxon>
        <taxon>Hymenochaetales</taxon>
        <taxon>Rickenellaceae</taxon>
        <taxon>Rickenella</taxon>
    </lineage>
</organism>
<evidence type="ECO:0000313" key="1">
    <source>
        <dbReference type="EMBL" id="TDL16334.1"/>
    </source>
</evidence>
<dbReference type="VEuPathDB" id="FungiDB:BD410DRAFT_640343"/>
<evidence type="ECO:0008006" key="3">
    <source>
        <dbReference type="Google" id="ProtNLM"/>
    </source>
</evidence>
<dbReference type="OrthoDB" id="3256525at2759"/>
<name>A0A4Y7PLL2_9AGAM</name>